<name>A0AAU9U2B4_EUPED</name>
<sequence length="703" mass="83774">MKTVLVLACLALGLVGATMIPPKAKSDYKIKPVNSDFVTKQEKILKLFLHPKQVDPEAEYYKIGKDYDIKAHIDDYTNKKAVEQFYELWEFGTLPKNKPFSIFYKKQQEEAVALFYVLFYARDFEVFYKTASFARVYMNEGQFLYAYYIAVIHRPDTKGVVVPAPYEAYPDLFTNSYLWEKIYRIKMQNGDFTPDFGTENGVVHEGDKWVFYANYSDYFSYFDDEHKISYFTEDIGLNAYYYYFHSYFPFWMDGNLYPSMKEHRGEVYFYFYQQLLARYYLERLSNGLGPIPNFSWWKAISTGYNPYIYSYYSFVQRPSYYQIPDENKYNQLQWLDTYEKTFIQYLNEGHFKAFNQDVDLHNSKSVNFVGNYWQANADWYGKVGYKDLYSYEIIARNVLSAAPVSYDKYNFAPSALDFYQTSLRDPVFYQLYSKILKYFIEYKKRLPVYTQDTLNYVGVKINDVKVDKLVTFFDYYDFDVSNNVYYTQEELKSQQHTSYVVRQPRLNHNLFKVSIDIKSDVEGDAVFKIFMGPKYDHVGYPISLEENWQNFVELDWFVHKLTKGRNTVERASSEFFYFKEDSVPTHEIFKLLSEGKVPSDMSTESGAFPKRLLLPKGTEGGFPYQFFVMVYPYVPSEKYDAIKAFEWDSKPFGYPFDRPVYEPYFKQPNMFFKDVDVYHEGEEFTYKYNTPYYTIHNNEVTKH</sequence>
<proteinExistence type="inferred from homology"/>
<dbReference type="InterPro" id="IPR037020">
    <property type="entry name" value="Hemocyanin_C_sf"/>
</dbReference>
<organism evidence="7 8">
    <name type="scientific">Euphydryas editha</name>
    <name type="common">Edith's checkerspot</name>
    <dbReference type="NCBI Taxonomy" id="104508"/>
    <lineage>
        <taxon>Eukaryota</taxon>
        <taxon>Metazoa</taxon>
        <taxon>Ecdysozoa</taxon>
        <taxon>Arthropoda</taxon>
        <taxon>Hexapoda</taxon>
        <taxon>Insecta</taxon>
        <taxon>Pterygota</taxon>
        <taxon>Neoptera</taxon>
        <taxon>Endopterygota</taxon>
        <taxon>Lepidoptera</taxon>
        <taxon>Glossata</taxon>
        <taxon>Ditrysia</taxon>
        <taxon>Papilionoidea</taxon>
        <taxon>Nymphalidae</taxon>
        <taxon>Nymphalinae</taxon>
        <taxon>Euphydryas</taxon>
    </lineage>
</organism>
<dbReference type="PROSITE" id="PS00209">
    <property type="entry name" value="HEMOCYANIN_1"/>
    <property type="match status" value="1"/>
</dbReference>
<feature type="signal peptide" evidence="3">
    <location>
        <begin position="1"/>
        <end position="17"/>
    </location>
</feature>
<dbReference type="SUPFAM" id="SSF81296">
    <property type="entry name" value="E set domains"/>
    <property type="match status" value="1"/>
</dbReference>
<dbReference type="InterPro" id="IPR005203">
    <property type="entry name" value="Hemocyanin_C"/>
</dbReference>
<dbReference type="Gene3D" id="1.20.1370.10">
    <property type="entry name" value="Hemocyanin, N-terminal domain"/>
    <property type="match status" value="1"/>
</dbReference>
<dbReference type="EMBL" id="CAKOGL010000012">
    <property type="protein sequence ID" value="CAH2092862.1"/>
    <property type="molecule type" value="Genomic_DNA"/>
</dbReference>
<dbReference type="Gene3D" id="1.10.1280.10">
    <property type="entry name" value="Di-copper center containing domain from catechol oxidase"/>
    <property type="match status" value="1"/>
</dbReference>
<feature type="domain" description="Hemocyanin middle" evidence="4">
    <location>
        <begin position="164"/>
        <end position="439"/>
    </location>
</feature>
<dbReference type="PANTHER" id="PTHR11511">
    <property type="entry name" value="LARVAL STORAGE PROTEIN/PHENOLOXIDASE"/>
    <property type="match status" value="1"/>
</dbReference>
<evidence type="ECO:0000313" key="8">
    <source>
        <dbReference type="Proteomes" id="UP001153954"/>
    </source>
</evidence>
<evidence type="ECO:0000259" key="6">
    <source>
        <dbReference type="Pfam" id="PF03723"/>
    </source>
</evidence>
<evidence type="ECO:0000259" key="4">
    <source>
        <dbReference type="Pfam" id="PF00372"/>
    </source>
</evidence>
<feature type="domain" description="Hemocyanin C-terminal" evidence="6">
    <location>
        <begin position="449"/>
        <end position="679"/>
    </location>
</feature>
<dbReference type="Gene3D" id="2.60.40.1520">
    <property type="entry name" value="Hemocyanin, C-terminal domain"/>
    <property type="match status" value="1"/>
</dbReference>
<feature type="domain" description="Hemocyanin N-terminal" evidence="5">
    <location>
        <begin position="37"/>
        <end position="159"/>
    </location>
</feature>
<dbReference type="InterPro" id="IPR000896">
    <property type="entry name" value="Hemocyanin/hexamerin_mid_dom"/>
</dbReference>
<dbReference type="InterPro" id="IPR014756">
    <property type="entry name" value="Ig_E-set"/>
</dbReference>
<dbReference type="InterPro" id="IPR005204">
    <property type="entry name" value="Hemocyanin_N"/>
</dbReference>
<dbReference type="GO" id="GO:0045735">
    <property type="term" value="F:nutrient reservoir activity"/>
    <property type="evidence" value="ECO:0007669"/>
    <property type="project" value="UniProtKB-KW"/>
</dbReference>
<keyword evidence="3" id="KW-0732">Signal</keyword>
<feature type="chain" id="PRO_5043594527" description="Arylphorin" evidence="3">
    <location>
        <begin position="18"/>
        <end position="703"/>
    </location>
</feature>
<evidence type="ECO:0000256" key="3">
    <source>
        <dbReference type="SAM" id="SignalP"/>
    </source>
</evidence>
<evidence type="ECO:0000256" key="1">
    <source>
        <dbReference type="ARBA" id="ARBA00022761"/>
    </source>
</evidence>
<dbReference type="InterPro" id="IPR036697">
    <property type="entry name" value="Hemocyanin_N_sf"/>
</dbReference>
<evidence type="ECO:0000259" key="5">
    <source>
        <dbReference type="Pfam" id="PF03722"/>
    </source>
</evidence>
<protein>
    <recommendedName>
        <fullName evidence="9">Arylphorin</fullName>
    </recommendedName>
</protein>
<evidence type="ECO:0008006" key="9">
    <source>
        <dbReference type="Google" id="ProtNLM"/>
    </source>
</evidence>
<dbReference type="Pfam" id="PF03723">
    <property type="entry name" value="Hemocyanin_C"/>
    <property type="match status" value="1"/>
</dbReference>
<keyword evidence="1" id="KW-0758">Storage protein</keyword>
<dbReference type="SUPFAM" id="SSF48056">
    <property type="entry name" value="Di-copper centre-containing domain"/>
    <property type="match status" value="1"/>
</dbReference>
<dbReference type="InterPro" id="IPR013788">
    <property type="entry name" value="Hemocyanin/hexamerin"/>
</dbReference>
<evidence type="ECO:0000313" key="7">
    <source>
        <dbReference type="EMBL" id="CAH2092862.1"/>
    </source>
</evidence>
<gene>
    <name evidence="7" type="ORF">EEDITHA_LOCUS8582</name>
</gene>
<comment type="similarity">
    <text evidence="2">Belongs to the hemocyanin family.</text>
</comment>
<keyword evidence="8" id="KW-1185">Reference proteome</keyword>
<dbReference type="AlphaFoldDB" id="A0AAU9U2B4"/>
<comment type="caution">
    <text evidence="7">The sequence shown here is derived from an EMBL/GenBank/DDBJ whole genome shotgun (WGS) entry which is preliminary data.</text>
</comment>
<dbReference type="PROSITE" id="PS00210">
    <property type="entry name" value="HEMOCYANIN_2"/>
    <property type="match status" value="1"/>
</dbReference>
<dbReference type="PANTHER" id="PTHR11511:SF5">
    <property type="entry name" value="FAT-BODY PROTEIN 1-RELATED"/>
    <property type="match status" value="1"/>
</dbReference>
<evidence type="ECO:0000256" key="2">
    <source>
        <dbReference type="ARBA" id="ARBA00038082"/>
    </source>
</evidence>
<dbReference type="Pfam" id="PF03722">
    <property type="entry name" value="Hemocyanin_N"/>
    <property type="match status" value="1"/>
</dbReference>
<dbReference type="Pfam" id="PF00372">
    <property type="entry name" value="Hemocyanin_M"/>
    <property type="match status" value="1"/>
</dbReference>
<dbReference type="InterPro" id="IPR008922">
    <property type="entry name" value="Di-copper_centre_dom_sf"/>
</dbReference>
<dbReference type="Proteomes" id="UP001153954">
    <property type="component" value="Unassembled WGS sequence"/>
</dbReference>
<reference evidence="7" key="1">
    <citation type="submission" date="2022-03" db="EMBL/GenBank/DDBJ databases">
        <authorList>
            <person name="Tunstrom K."/>
        </authorList>
    </citation>
    <scope>NUCLEOTIDE SEQUENCE</scope>
</reference>
<dbReference type="GO" id="GO:0005615">
    <property type="term" value="C:extracellular space"/>
    <property type="evidence" value="ECO:0007669"/>
    <property type="project" value="UniProtKB-ARBA"/>
</dbReference>
<dbReference type="SUPFAM" id="SSF48050">
    <property type="entry name" value="Hemocyanin, N-terminal domain"/>
    <property type="match status" value="1"/>
</dbReference>
<dbReference type="PRINTS" id="PR00187">
    <property type="entry name" value="HAEMOCYANIN"/>
</dbReference>
<accession>A0AAU9U2B4</accession>